<sequence>MPQKFFNYPLDILPFVFGGYPSFAITNNYFTF</sequence>
<evidence type="ECO:0000313" key="2">
    <source>
        <dbReference type="Proteomes" id="UP000010146"/>
    </source>
</evidence>
<dbReference type="Proteomes" id="UP000010146">
    <property type="component" value="Unassembled WGS sequence"/>
</dbReference>
<gene>
    <name evidence="1" type="ORF">CDSM653_00125</name>
</gene>
<reference evidence="1 2" key="1">
    <citation type="submission" date="2008-07" db="EMBL/GenBank/DDBJ databases">
        <authorList>
            <person name="Gonzalez J."/>
            <person name="Sokolova T."/>
            <person name="Ferriera S."/>
            <person name="Johnson J."/>
            <person name="Kravitz S."/>
            <person name="Beeson K."/>
            <person name="Sutton G."/>
            <person name="Rogers Y.-H."/>
            <person name="Friedman R."/>
            <person name="Frazier M."/>
            <person name="Venter J.C."/>
        </authorList>
    </citation>
    <scope>NUCLEOTIDE SEQUENCE [LARGE SCALE GENOMIC DNA]</scope>
    <source>
        <strain evidence="1 2">DSM 12653</strain>
    </source>
</reference>
<organism evidence="1 2">
    <name type="scientific">Caldanaerobacter subterraneus subsp. pacificus DSM 12653</name>
    <dbReference type="NCBI Taxonomy" id="391606"/>
    <lineage>
        <taxon>Bacteria</taxon>
        <taxon>Bacillati</taxon>
        <taxon>Bacillota</taxon>
        <taxon>Clostridia</taxon>
        <taxon>Thermoanaerobacterales</taxon>
        <taxon>Thermoanaerobacteraceae</taxon>
        <taxon>Caldanaerobacter</taxon>
    </lineage>
</organism>
<reference evidence="1 2" key="2">
    <citation type="journal article" date="2015" name="BMC Genomics">
        <title>Analysis of three genomes within the thermophilic bacterial species Caldanaerobacter subterraneus with a focus on carbon monoxide dehydrogenase evolution and hydrolase diversity.</title>
        <authorList>
            <person name="Sant'Anna F.H."/>
            <person name="Lebedinsky A.V."/>
            <person name="Sokolova T.G."/>
            <person name="Robb F.T."/>
            <person name="Gonzalez J.M."/>
        </authorList>
    </citation>
    <scope>NUCLEOTIDE SEQUENCE [LARGE SCALE GENOMIC DNA]</scope>
    <source>
        <strain evidence="1 2">DSM 12653</strain>
    </source>
</reference>
<accession>A0A0F5PQ61</accession>
<proteinExistence type="predicted"/>
<dbReference type="AlphaFoldDB" id="A0A0F5PQ61"/>
<name>A0A0F5PQ61_9THEO</name>
<comment type="caution">
    <text evidence="1">The sequence shown here is derived from an EMBL/GenBank/DDBJ whole genome shotgun (WGS) entry which is preliminary data.</text>
</comment>
<protein>
    <submittedName>
        <fullName evidence="1">Uncharacterized protein</fullName>
    </submittedName>
</protein>
<reference evidence="2" key="3">
    <citation type="submission" date="2015-02" db="EMBL/GenBank/DDBJ databases">
        <title>Genome analysis of three genomes within the thermophilic hydrogenogenic bacterial species Caldanaerobacter subterraneus.</title>
        <authorList>
            <person name="Sant'Anna F.H."/>
            <person name="Lebedinsky A."/>
            <person name="Sokolova T."/>
            <person name="Robb F.T."/>
            <person name="Gonzalez J.M."/>
        </authorList>
    </citation>
    <scope>NUCLEOTIDE SEQUENCE [LARGE SCALE GENOMIC DNA]</scope>
    <source>
        <strain evidence="2">DSM 12653</strain>
    </source>
</reference>
<dbReference type="EMBL" id="ABXP02000024">
    <property type="protein sequence ID" value="KKC30817.1"/>
    <property type="molecule type" value="Genomic_DNA"/>
</dbReference>
<evidence type="ECO:0000313" key="1">
    <source>
        <dbReference type="EMBL" id="KKC30817.1"/>
    </source>
</evidence>